<dbReference type="AlphaFoldDB" id="A0A0B1NY57"/>
<gene>
    <name evidence="2" type="ORF">EV44_g3964</name>
</gene>
<feature type="compositionally biased region" description="Polar residues" evidence="1">
    <location>
        <begin position="74"/>
        <end position="84"/>
    </location>
</feature>
<feature type="compositionally biased region" description="Pro residues" evidence="1">
    <location>
        <begin position="21"/>
        <end position="35"/>
    </location>
</feature>
<feature type="compositionally biased region" description="Polar residues" evidence="1">
    <location>
        <begin position="1"/>
        <end position="20"/>
    </location>
</feature>
<protein>
    <submittedName>
        <fullName evidence="2">Putative eka-like protein</fullName>
    </submittedName>
</protein>
<organism evidence="2 3">
    <name type="scientific">Uncinula necator</name>
    <name type="common">Grape powdery mildew</name>
    <dbReference type="NCBI Taxonomy" id="52586"/>
    <lineage>
        <taxon>Eukaryota</taxon>
        <taxon>Fungi</taxon>
        <taxon>Dikarya</taxon>
        <taxon>Ascomycota</taxon>
        <taxon>Pezizomycotina</taxon>
        <taxon>Leotiomycetes</taxon>
        <taxon>Erysiphales</taxon>
        <taxon>Erysiphaceae</taxon>
        <taxon>Erysiphe</taxon>
    </lineage>
</organism>
<proteinExistence type="predicted"/>
<dbReference type="Proteomes" id="UP000030854">
    <property type="component" value="Unassembled WGS sequence"/>
</dbReference>
<dbReference type="STRING" id="52586.A0A0B1NY57"/>
<evidence type="ECO:0000313" key="2">
    <source>
        <dbReference type="EMBL" id="KHJ31277.1"/>
    </source>
</evidence>
<evidence type="ECO:0000313" key="3">
    <source>
        <dbReference type="Proteomes" id="UP000030854"/>
    </source>
</evidence>
<feature type="compositionally biased region" description="Polar residues" evidence="1">
    <location>
        <begin position="36"/>
        <end position="57"/>
    </location>
</feature>
<keyword evidence="3" id="KW-1185">Reference proteome</keyword>
<feature type="region of interest" description="Disordered" evidence="1">
    <location>
        <begin position="1"/>
        <end position="86"/>
    </location>
</feature>
<dbReference type="HOGENOM" id="CLU_018153_0_2_1"/>
<name>A0A0B1NY57_UNCNE</name>
<sequence length="560" mass="61505">MTDSMDISQESQAPSTESSNQPPPIPPIPPIPNTPSPFASSSPPLNLQSPTKTTSGRQILKPVAPSKRPVTERPSLNNSNQPNIGNAFLPKELAEIVATRQRREHAWHARLIICTTTMSNIESTLVNFKDDVEKEEVEAFKAYLRLAIANFAAVDTSPTSPKVPTHSRPTKCSNYRLGKDKNILKNVAIVTPQIMKSVASTGGNIQEVHKLPKNPKINQNTWATIARNGQKKACVIPSNKKQVASVSQSMIIKEKSQTIFIDKRLFVRISKEHEWRKLSPAGLHEVIVKKLSISPSLIGKIKPVQSGVALSPCNNEAREAILTAGNGLFMTGAKLEQVTNWTPVIIPIVPTSIRKEHGEVEVSSSIPTEEAERVCSIRPAHVKLYGRNKAEAPYRTWMAYFSKSPRAGFRIFDESGIARQFKKQKPLDFCTRCNGHHSEKNCSRAPSCGNCGSTNHSEEVCMATTKCRKCGGPHRSDSRRCLARPTRSGAPTKEQMKTYRQAGEREYQAILRAKAAEESAALVDNLNADLVNSQVSEVDVDIDNIPASSVENSTGGAMRL</sequence>
<comment type="caution">
    <text evidence="2">The sequence shown here is derived from an EMBL/GenBank/DDBJ whole genome shotgun (WGS) entry which is preliminary data.</text>
</comment>
<reference evidence="2 3" key="1">
    <citation type="journal article" date="2014" name="BMC Genomics">
        <title>Adaptive genomic structural variation in the grape powdery mildew pathogen, Erysiphe necator.</title>
        <authorList>
            <person name="Jones L."/>
            <person name="Riaz S."/>
            <person name="Morales-Cruz A."/>
            <person name="Amrine K.C."/>
            <person name="McGuire B."/>
            <person name="Gubler W.D."/>
            <person name="Walker M.A."/>
            <person name="Cantu D."/>
        </authorList>
    </citation>
    <scope>NUCLEOTIDE SEQUENCE [LARGE SCALE GENOMIC DNA]</scope>
    <source>
        <strain evidence="3">c</strain>
    </source>
</reference>
<accession>A0A0B1NY57</accession>
<dbReference type="EMBL" id="JNVN01003030">
    <property type="protein sequence ID" value="KHJ31277.1"/>
    <property type="molecule type" value="Genomic_DNA"/>
</dbReference>
<evidence type="ECO:0000256" key="1">
    <source>
        <dbReference type="SAM" id="MobiDB-lite"/>
    </source>
</evidence>